<proteinExistence type="predicted"/>
<dbReference type="AlphaFoldDB" id="A0A3D9JM73"/>
<feature type="domain" description="Transglutaminase-like" evidence="1">
    <location>
        <begin position="376"/>
        <end position="432"/>
    </location>
</feature>
<dbReference type="InterPro" id="IPR002931">
    <property type="entry name" value="Transglutaminase-like"/>
</dbReference>
<protein>
    <submittedName>
        <fullName evidence="2">Transglutaminase superfamily protein</fullName>
    </submittedName>
</protein>
<dbReference type="InterPro" id="IPR052557">
    <property type="entry name" value="CAP/Cytokinesis_protein"/>
</dbReference>
<evidence type="ECO:0000259" key="1">
    <source>
        <dbReference type="SMART" id="SM00460"/>
    </source>
</evidence>
<dbReference type="PANTHER" id="PTHR46333:SF2">
    <property type="entry name" value="CYTOKINESIS PROTEIN 3"/>
    <property type="match status" value="1"/>
</dbReference>
<dbReference type="Proteomes" id="UP000256977">
    <property type="component" value="Unassembled WGS sequence"/>
</dbReference>
<gene>
    <name evidence="2" type="ORF">DFP98_1165</name>
</gene>
<dbReference type="Gene3D" id="3.10.620.30">
    <property type="match status" value="1"/>
</dbReference>
<sequence length="542" mass="61240">MKKSTSAILVFMIAIQMFTIAYSTGVERSSAAAAEALSEEARERLEELVAQNILPDSFQRNLRQAITVDELARLYYREERGLDQIEIDHPGFDENTPDYIKAAFLYGMIDDLNDLKLTMTRAEAAKRISKSLTYTVGTDVFTRDFASVKPSDFHAVGNVLSASVIPAIQGNFQPNKPFTREQAVIGMDAHSSGNIRGILPFSGLNGQESITVGSNYAYLSFESAEDAKEYIGYQVKNMTKGVKLTGKQQRIDVGFAILELWTPTHEVKFTFKNGLERLRFRGNSVLYGTFVYTNWHGEGYLAEPRELKAAEKANLELQPDSVHRKLYARTDQILKKILKPNMTEEQKVKAIFDYVVTQIKYSSGADYISAANALKAIEEGRGVCAHYTSLFHYLATRAGIPTIPLSGPSFVGEHAWNMVYLNGKWVYVDTTLADGKKTIDYTYYLKDAMFMMKTRTWIGYGYPDINIYPEVDGMNLKTTEELRVYLLRKMAESRTEPPKKITFKVAGAKVDTDVKFLTVVSPEYKYKLNYDSKNKLYTMIRG</sequence>
<dbReference type="RefSeq" id="WP_116062316.1">
    <property type="nucleotide sequence ID" value="NZ_QRDZ01000016.1"/>
</dbReference>
<dbReference type="GO" id="GO:0005737">
    <property type="term" value="C:cytoplasm"/>
    <property type="evidence" value="ECO:0007669"/>
    <property type="project" value="TreeGrafter"/>
</dbReference>
<name>A0A3D9JM73_9BACL</name>
<keyword evidence="3" id="KW-1185">Reference proteome</keyword>
<dbReference type="SMART" id="SM00460">
    <property type="entry name" value="TGc"/>
    <property type="match status" value="1"/>
</dbReference>
<dbReference type="PANTHER" id="PTHR46333">
    <property type="entry name" value="CYTOKINESIS PROTEIN 3"/>
    <property type="match status" value="1"/>
</dbReference>
<reference evidence="2 3" key="1">
    <citation type="submission" date="2018-07" db="EMBL/GenBank/DDBJ databases">
        <title>Genomic Encyclopedia of Type Strains, Phase III (KMG-III): the genomes of soil and plant-associated and newly described type strains.</title>
        <authorList>
            <person name="Whitman W."/>
        </authorList>
    </citation>
    <scope>NUCLEOTIDE SEQUENCE [LARGE SCALE GENOMIC DNA]</scope>
    <source>
        <strain evidence="2 3">CECT 7287</strain>
    </source>
</reference>
<dbReference type="Pfam" id="PF01841">
    <property type="entry name" value="Transglut_core"/>
    <property type="match status" value="1"/>
</dbReference>
<dbReference type="SUPFAM" id="SSF54001">
    <property type="entry name" value="Cysteine proteinases"/>
    <property type="match status" value="1"/>
</dbReference>
<evidence type="ECO:0000313" key="2">
    <source>
        <dbReference type="EMBL" id="RED75203.1"/>
    </source>
</evidence>
<dbReference type="EMBL" id="QRDZ01000016">
    <property type="protein sequence ID" value="RED75203.1"/>
    <property type="molecule type" value="Genomic_DNA"/>
</dbReference>
<dbReference type="InterPro" id="IPR038765">
    <property type="entry name" value="Papain-like_cys_pep_sf"/>
</dbReference>
<evidence type="ECO:0000313" key="3">
    <source>
        <dbReference type="Proteomes" id="UP000256977"/>
    </source>
</evidence>
<accession>A0A3D9JM73</accession>
<dbReference type="OrthoDB" id="9788327at2"/>
<comment type="caution">
    <text evidence="2">The sequence shown here is derived from an EMBL/GenBank/DDBJ whole genome shotgun (WGS) entry which is preliminary data.</text>
</comment>
<organism evidence="2 3">
    <name type="scientific">Cohnella phaseoli</name>
    <dbReference type="NCBI Taxonomy" id="456490"/>
    <lineage>
        <taxon>Bacteria</taxon>
        <taxon>Bacillati</taxon>
        <taxon>Bacillota</taxon>
        <taxon>Bacilli</taxon>
        <taxon>Bacillales</taxon>
        <taxon>Paenibacillaceae</taxon>
        <taxon>Cohnella</taxon>
    </lineage>
</organism>